<feature type="chain" id="PRO_5015560290" evidence="1">
    <location>
        <begin position="25"/>
        <end position="89"/>
    </location>
</feature>
<dbReference type="AlphaFoldDB" id="A0A2T0X318"/>
<protein>
    <submittedName>
        <fullName evidence="2">Peptidase inhibitor I78 family protein</fullName>
    </submittedName>
</protein>
<gene>
    <name evidence="2" type="ORF">BCF33_2214</name>
</gene>
<dbReference type="Proteomes" id="UP000238801">
    <property type="component" value="Unassembled WGS sequence"/>
</dbReference>
<dbReference type="RefSeq" id="WP_106160949.1">
    <property type="nucleotide sequence ID" value="NZ_PVTT01000002.1"/>
</dbReference>
<evidence type="ECO:0000313" key="3">
    <source>
        <dbReference type="Proteomes" id="UP000238801"/>
    </source>
</evidence>
<dbReference type="EMBL" id="PVTT01000002">
    <property type="protein sequence ID" value="PRY93346.1"/>
    <property type="molecule type" value="Genomic_DNA"/>
</dbReference>
<reference evidence="2 3" key="1">
    <citation type="submission" date="2018-03" db="EMBL/GenBank/DDBJ databases">
        <title>Genomic Encyclopedia of Archaeal and Bacterial Type Strains, Phase II (KMG-II): from individual species to whole genera.</title>
        <authorList>
            <person name="Goeker M."/>
        </authorList>
    </citation>
    <scope>NUCLEOTIDE SEQUENCE [LARGE SCALE GENOMIC DNA]</scope>
    <source>
        <strain evidence="2 3">DSM 29318</strain>
    </source>
</reference>
<organism evidence="2 3">
    <name type="scientific">Hasllibacter halocynthiae</name>
    <dbReference type="NCBI Taxonomy" id="595589"/>
    <lineage>
        <taxon>Bacteria</taxon>
        <taxon>Pseudomonadati</taxon>
        <taxon>Pseudomonadota</taxon>
        <taxon>Alphaproteobacteria</taxon>
        <taxon>Rhodobacterales</taxon>
        <taxon>Roseobacteraceae</taxon>
        <taxon>Hasllibacter</taxon>
    </lineage>
</organism>
<dbReference type="PROSITE" id="PS51257">
    <property type="entry name" value="PROKAR_LIPOPROTEIN"/>
    <property type="match status" value="1"/>
</dbReference>
<keyword evidence="1" id="KW-0732">Signal</keyword>
<evidence type="ECO:0000313" key="2">
    <source>
        <dbReference type="EMBL" id="PRY93346.1"/>
    </source>
</evidence>
<keyword evidence="3" id="KW-1185">Reference proteome</keyword>
<feature type="signal peptide" evidence="1">
    <location>
        <begin position="1"/>
        <end position="24"/>
    </location>
</feature>
<sequence>MTRLLPLAILALAACGAESPPVLAEPDADACGASRYQAAVGTPLAALSLPADLDDRIIRPGDAVTQDYRVERINFQLDENDVVVRVTCG</sequence>
<name>A0A2T0X318_9RHOB</name>
<proteinExistence type="predicted"/>
<dbReference type="Gene3D" id="3.30.10.10">
    <property type="entry name" value="Trypsin Inhibitor V, subunit A"/>
    <property type="match status" value="1"/>
</dbReference>
<comment type="caution">
    <text evidence="2">The sequence shown here is derived from an EMBL/GenBank/DDBJ whole genome shotgun (WGS) entry which is preliminary data.</text>
</comment>
<dbReference type="OrthoDB" id="8724542at2"/>
<accession>A0A2T0X318</accession>
<dbReference type="InterPro" id="IPR021719">
    <property type="entry name" value="Prot_inh_I78"/>
</dbReference>
<dbReference type="Pfam" id="PF11720">
    <property type="entry name" value="Inhibitor_I78"/>
    <property type="match status" value="1"/>
</dbReference>
<evidence type="ECO:0000256" key="1">
    <source>
        <dbReference type="SAM" id="SignalP"/>
    </source>
</evidence>